<protein>
    <recommendedName>
        <fullName evidence="3">Phytanoyl-CoA dioxygenase</fullName>
    </recommendedName>
</protein>
<dbReference type="AlphaFoldDB" id="A0A401ZQZ4"/>
<dbReference type="InterPro" id="IPR008775">
    <property type="entry name" value="Phytyl_CoA_dOase-like"/>
</dbReference>
<gene>
    <name evidence="1" type="ORF">KDAU_66670</name>
</gene>
<dbReference type="Pfam" id="PF05721">
    <property type="entry name" value="PhyH"/>
    <property type="match status" value="1"/>
</dbReference>
<evidence type="ECO:0008006" key="3">
    <source>
        <dbReference type="Google" id="ProtNLM"/>
    </source>
</evidence>
<organism evidence="1 2">
    <name type="scientific">Dictyobacter aurantiacus</name>
    <dbReference type="NCBI Taxonomy" id="1936993"/>
    <lineage>
        <taxon>Bacteria</taxon>
        <taxon>Bacillati</taxon>
        <taxon>Chloroflexota</taxon>
        <taxon>Ktedonobacteria</taxon>
        <taxon>Ktedonobacterales</taxon>
        <taxon>Dictyobacteraceae</taxon>
        <taxon>Dictyobacter</taxon>
    </lineage>
</organism>
<evidence type="ECO:0000313" key="1">
    <source>
        <dbReference type="EMBL" id="GCE09338.1"/>
    </source>
</evidence>
<reference evidence="2" key="1">
    <citation type="submission" date="2018-12" db="EMBL/GenBank/DDBJ databases">
        <title>Tengunoibacter tsumagoiensis gen. nov., sp. nov., Dictyobacter kobayashii sp. nov., D. alpinus sp. nov., and D. joshuensis sp. nov. and description of Dictyobacteraceae fam. nov. within the order Ktedonobacterales isolated from Tengu-no-mugimeshi.</title>
        <authorList>
            <person name="Wang C.M."/>
            <person name="Zheng Y."/>
            <person name="Sakai Y."/>
            <person name="Toyoda A."/>
            <person name="Minakuchi Y."/>
            <person name="Abe K."/>
            <person name="Yokota A."/>
            <person name="Yabe S."/>
        </authorList>
    </citation>
    <scope>NUCLEOTIDE SEQUENCE [LARGE SCALE GENOMIC DNA]</scope>
    <source>
        <strain evidence="2">S-27</strain>
    </source>
</reference>
<proteinExistence type="predicted"/>
<sequence length="128" mass="14361">MGTITMIDQSQDWSDNTEGLDFFSNDLEGLEKKFNTGDKPVVKVPVVLKKGEVSFHSCLTIHGSGPNLTSQPRRSIAVHLQDASNHYQAYRYSNGTLARHNNDLLCRQVNGHPDYSDPVICPQLWPLH</sequence>
<comment type="caution">
    <text evidence="1">The sequence shown here is derived from an EMBL/GenBank/DDBJ whole genome shotgun (WGS) entry which is preliminary data.</text>
</comment>
<name>A0A401ZQZ4_9CHLR</name>
<keyword evidence="2" id="KW-1185">Reference proteome</keyword>
<evidence type="ECO:0000313" key="2">
    <source>
        <dbReference type="Proteomes" id="UP000287224"/>
    </source>
</evidence>
<dbReference type="Proteomes" id="UP000287224">
    <property type="component" value="Unassembled WGS sequence"/>
</dbReference>
<dbReference type="GO" id="GO:0016706">
    <property type="term" value="F:2-oxoglutarate-dependent dioxygenase activity"/>
    <property type="evidence" value="ECO:0007669"/>
    <property type="project" value="UniProtKB-ARBA"/>
</dbReference>
<dbReference type="SUPFAM" id="SSF51197">
    <property type="entry name" value="Clavaminate synthase-like"/>
    <property type="match status" value="1"/>
</dbReference>
<accession>A0A401ZQZ4</accession>
<dbReference type="Gene3D" id="2.60.120.620">
    <property type="entry name" value="q2cbj1_9rhob like domain"/>
    <property type="match status" value="1"/>
</dbReference>
<dbReference type="EMBL" id="BIFQ01000002">
    <property type="protein sequence ID" value="GCE09338.1"/>
    <property type="molecule type" value="Genomic_DNA"/>
</dbReference>